<evidence type="ECO:0000256" key="1">
    <source>
        <dbReference type="SAM" id="MobiDB-lite"/>
    </source>
</evidence>
<feature type="compositionally biased region" description="Acidic residues" evidence="1">
    <location>
        <begin position="416"/>
        <end position="437"/>
    </location>
</feature>
<dbReference type="OrthoDB" id="29853at2759"/>
<dbReference type="InterPro" id="IPR035969">
    <property type="entry name" value="Rab-GAP_TBC_sf"/>
</dbReference>
<feature type="region of interest" description="Disordered" evidence="1">
    <location>
        <begin position="771"/>
        <end position="1057"/>
    </location>
</feature>
<dbReference type="EMBL" id="GL945439">
    <property type="protein sequence ID" value="EGO20919.1"/>
    <property type="molecule type" value="Genomic_DNA"/>
</dbReference>
<dbReference type="PROSITE" id="PS50086">
    <property type="entry name" value="TBC_RABGAP"/>
    <property type="match status" value="1"/>
</dbReference>
<feature type="compositionally biased region" description="Pro residues" evidence="1">
    <location>
        <begin position="472"/>
        <end position="490"/>
    </location>
</feature>
<feature type="compositionally biased region" description="Low complexity" evidence="1">
    <location>
        <begin position="710"/>
        <end position="720"/>
    </location>
</feature>
<organism>
    <name type="scientific">Serpula lacrymans var. lacrymans (strain S7.9)</name>
    <name type="common">Dry rot fungus</name>
    <dbReference type="NCBI Taxonomy" id="578457"/>
    <lineage>
        <taxon>Eukaryota</taxon>
        <taxon>Fungi</taxon>
        <taxon>Dikarya</taxon>
        <taxon>Basidiomycota</taxon>
        <taxon>Agaricomycotina</taxon>
        <taxon>Agaricomycetes</taxon>
        <taxon>Agaricomycetidae</taxon>
        <taxon>Boletales</taxon>
        <taxon>Coniophorineae</taxon>
        <taxon>Serpulaceae</taxon>
        <taxon>Serpula</taxon>
    </lineage>
</organism>
<accession>F8P652</accession>
<feature type="compositionally biased region" description="Acidic residues" evidence="1">
    <location>
        <begin position="1014"/>
        <end position="1023"/>
    </location>
</feature>
<feature type="compositionally biased region" description="Polar residues" evidence="1">
    <location>
        <begin position="910"/>
        <end position="924"/>
    </location>
</feature>
<dbReference type="GeneID" id="18816801"/>
<evidence type="ECO:0000259" key="2">
    <source>
        <dbReference type="PROSITE" id="PS50086"/>
    </source>
</evidence>
<dbReference type="SUPFAM" id="SSF47923">
    <property type="entry name" value="Ypt/Rab-GAP domain of gyp1p"/>
    <property type="match status" value="1"/>
</dbReference>
<name>F8P652_SERL9</name>
<sequence length="1057" mass="114748">MAQTANMEDLVRRLLPPLANLHPPTTPPSGPDATLVNVANSISRLPPHLFRGLAAVLEESSICPLDDTTDEKIRIDCAGNLDSRLELIGSRNANVLQAISIPEIRLEANVHDSEILSEKAGSFSFRRPGAPASLPSGKVLNGTHAKPHAKHISALHRLLYLHSCLNPANQSPHIPSILVPLYSVLLQEAELEDVAHAEADTFWLFEAVIGEVSELEDEEGAKVWMKKISERLVLVDPELAADLHAKGLDPALPHYSYHWLACLLTQTLPLSSVLPIWDALFSLPTMTRDANPKLEFLVDMCTSLLIRARAPLLRLGKPAVNSHDLWAAEYSRRPPSPLRPWELSDAFLQGMTILKLYPIEAAGGIDGVLRAASDLASRRDENSRNQKVENLSLGARIKDTMWRGFTNQVTIVVDEASPEEDVEEDEEDTESDEEDTHDEGNETETPSAPGLTSRLANTVWRGITNQSSMEAPPSPTEPLSPASSPPPSLPTSPILVPNESLQRNLSPQPSSPLWSYAGKLTESDTVAALTKASTNWRAKAMDVWASRKGSVTPVGLLSPASTTSELPSATNRWMSHSQDRLSTGSLPANPVSVYSPPPRPKHFRSPRESFLPQPRRMGSTAPSSPELSTVPENNFVHKTKASLASLAGLQTLAPPPPPPKAGPRPLLLNSHSLITAKAPVPSRSETSTPVVRDQWSEVLKAKTHALRQGSMSSVSSLSPSEPFGKVPSRAGGARSDWDSDGGRKVPINRKSVSPMAPVFRLPHERWISPRSSVSGALSDAGSPFQRASHQNRLDSIDATQGWRNVDSYDSPATVSSPPVPPTPVTIVTHENDVVITNGEHHQDLASFKRDTVPLSPVQARRARKKTPPPAPREGDTSDSSSFSQVSKSPRVRSKRFPSRPANLRIRENSRPNMTEQRSPSSQSLVPVWPEDHDLAPTPRAVDFGSGEPSSASPTSPRSFRRVSARKTSGDGSESRSADGQGVRLRKVSTDGATPRVRKVSTGSREVRRSRDSAAEEGDDEGYDDLLSAYESEESGKKLAVSCSENGKTNETDEDDIL</sequence>
<feature type="region of interest" description="Disordered" evidence="1">
    <location>
        <begin position="594"/>
        <end position="629"/>
    </location>
</feature>
<reference evidence="3" key="1">
    <citation type="submission" date="2011-04" db="EMBL/GenBank/DDBJ databases">
        <title>Evolution of plant cell wall degrading machinery underlies the functional diversity of forest fungi.</title>
        <authorList>
            <consortium name="US DOE Joint Genome Institute (JGI-PGF)"/>
            <person name="Eastwood D.C."/>
            <person name="Floudas D."/>
            <person name="Binder M."/>
            <person name="Majcherczyk A."/>
            <person name="Schneider P."/>
            <person name="Aerts A."/>
            <person name="Asiegbu F.O."/>
            <person name="Baker S.E."/>
            <person name="Barry K."/>
            <person name="Bendiksby M."/>
            <person name="Blumentritt M."/>
            <person name="Coutinho P.M."/>
            <person name="Cullen D."/>
            <person name="Cullen D."/>
            <person name="Gathman A."/>
            <person name="Goodell B."/>
            <person name="Henrissat B."/>
            <person name="Ihrmark K."/>
            <person name="Kauserud H."/>
            <person name="Kohler A."/>
            <person name="LaButti K."/>
            <person name="Lapidus A."/>
            <person name="Lavin J.L."/>
            <person name="Lee Y.-H."/>
            <person name="Lindquist E."/>
            <person name="Lilly W."/>
            <person name="Lucas S."/>
            <person name="Morin E."/>
            <person name="Murat C."/>
            <person name="Oguiza J.A."/>
            <person name="Park J."/>
            <person name="Pisabarro A.G."/>
            <person name="Riley R."/>
            <person name="Rosling A."/>
            <person name="Salamov A."/>
            <person name="Schmidt O."/>
            <person name="Schmutz J."/>
            <person name="Skrede I."/>
            <person name="Stenlid J."/>
            <person name="Wiebenga A."/>
            <person name="Xie X."/>
            <person name="Kues U."/>
            <person name="Hibbett D.S."/>
            <person name="Hoffmeister D."/>
            <person name="Hogberg N."/>
            <person name="Martin F."/>
            <person name="Grigoriev I.V."/>
            <person name="Watkinson S.C."/>
        </authorList>
    </citation>
    <scope>NUCLEOTIDE SEQUENCE</scope>
    <source>
        <strain evidence="3">S7.9</strain>
    </source>
</reference>
<dbReference type="Proteomes" id="UP000008064">
    <property type="component" value="Unassembled WGS sequence"/>
</dbReference>
<feature type="domain" description="Rab-GAP TBC" evidence="2">
    <location>
        <begin position="1"/>
        <end position="284"/>
    </location>
</feature>
<dbReference type="HOGENOM" id="CLU_006960_0_0_1"/>
<feature type="compositionally biased region" description="Basic and acidic residues" evidence="1">
    <location>
        <begin position="838"/>
        <end position="851"/>
    </location>
</feature>
<dbReference type="InterPro" id="IPR000195">
    <property type="entry name" value="Rab-GAP-TBC_dom"/>
</dbReference>
<dbReference type="RefSeq" id="XP_007321876.1">
    <property type="nucleotide sequence ID" value="XM_007321814.1"/>
</dbReference>
<dbReference type="KEGG" id="sla:SERLADRAFT_452057"/>
<feature type="compositionally biased region" description="Low complexity" evidence="1">
    <location>
        <begin position="877"/>
        <end position="888"/>
    </location>
</feature>
<proteinExistence type="predicted"/>
<feature type="region of interest" description="Disordered" evidence="1">
    <location>
        <begin position="705"/>
        <end position="751"/>
    </location>
</feature>
<feature type="region of interest" description="Disordered" evidence="1">
    <location>
        <begin position="409"/>
        <end position="454"/>
    </location>
</feature>
<gene>
    <name evidence="3" type="ORF">SERLADRAFT_452057</name>
</gene>
<evidence type="ECO:0000313" key="3">
    <source>
        <dbReference type="EMBL" id="EGO20919.1"/>
    </source>
</evidence>
<feature type="compositionally biased region" description="Basic and acidic residues" evidence="1">
    <location>
        <begin position="1004"/>
        <end position="1013"/>
    </location>
</feature>
<feature type="compositionally biased region" description="Polar residues" evidence="1">
    <location>
        <begin position="947"/>
        <end position="957"/>
    </location>
</feature>
<dbReference type="Pfam" id="PF00566">
    <property type="entry name" value="RabGAP-TBC"/>
    <property type="match status" value="1"/>
</dbReference>
<dbReference type="Gene3D" id="1.10.472.80">
    <property type="entry name" value="Ypt/Rab-GAP domain of gyp1p, domain 3"/>
    <property type="match status" value="1"/>
</dbReference>
<dbReference type="AlphaFoldDB" id="F8P652"/>
<feature type="compositionally biased region" description="Polar residues" evidence="1">
    <location>
        <begin position="620"/>
        <end position="629"/>
    </location>
</feature>
<protein>
    <recommendedName>
        <fullName evidence="2">Rab-GAP TBC domain-containing protein</fullName>
    </recommendedName>
</protein>
<feature type="region of interest" description="Disordered" evidence="1">
    <location>
        <begin position="466"/>
        <end position="496"/>
    </location>
</feature>